<dbReference type="EMBL" id="JBHUCM010000028">
    <property type="protein sequence ID" value="MFD1541516.1"/>
    <property type="molecule type" value="Genomic_DNA"/>
</dbReference>
<comment type="caution">
    <text evidence="2">The sequence shown here is derived from an EMBL/GenBank/DDBJ whole genome shotgun (WGS) entry which is preliminary data.</text>
</comment>
<gene>
    <name evidence="2" type="ORF">ACFSJ0_30990</name>
</gene>
<organism evidence="2 3">
    <name type="scientific">Nonomuraea guangzhouensis</name>
    <dbReference type="NCBI Taxonomy" id="1291555"/>
    <lineage>
        <taxon>Bacteria</taxon>
        <taxon>Bacillati</taxon>
        <taxon>Actinomycetota</taxon>
        <taxon>Actinomycetes</taxon>
        <taxon>Streptosporangiales</taxon>
        <taxon>Streptosporangiaceae</taxon>
        <taxon>Nonomuraea</taxon>
    </lineage>
</organism>
<feature type="region of interest" description="Disordered" evidence="1">
    <location>
        <begin position="1"/>
        <end position="50"/>
    </location>
</feature>
<sequence>MTGQFEPPKQIIRWGSPVQEQSQEGGALNKSPTTVKKFTRSQPATSCVGQAQTKDELLPESLLDQVFTGVPEDQARNVLAAVGARLALKESAQGVVLELVYEALRSSVSQSERVRILIMELLRQEPELKGRCLEILEFNRSHEYEMILAELDRVYPGLRQIWLS</sequence>
<accession>A0ABW4GGN8</accession>
<protein>
    <submittedName>
        <fullName evidence="2">Uncharacterized protein</fullName>
    </submittedName>
</protein>
<feature type="compositionally biased region" description="Polar residues" evidence="1">
    <location>
        <begin position="18"/>
        <end position="50"/>
    </location>
</feature>
<evidence type="ECO:0000313" key="3">
    <source>
        <dbReference type="Proteomes" id="UP001597097"/>
    </source>
</evidence>
<proteinExistence type="predicted"/>
<name>A0ABW4GGN8_9ACTN</name>
<evidence type="ECO:0000313" key="2">
    <source>
        <dbReference type="EMBL" id="MFD1541516.1"/>
    </source>
</evidence>
<evidence type="ECO:0000256" key="1">
    <source>
        <dbReference type="SAM" id="MobiDB-lite"/>
    </source>
</evidence>
<dbReference type="Proteomes" id="UP001597097">
    <property type="component" value="Unassembled WGS sequence"/>
</dbReference>
<dbReference type="RefSeq" id="WP_219539417.1">
    <property type="nucleotide sequence ID" value="NZ_JAHKRM010000061.1"/>
</dbReference>
<reference evidence="3" key="1">
    <citation type="journal article" date="2019" name="Int. J. Syst. Evol. Microbiol.">
        <title>The Global Catalogue of Microorganisms (GCM) 10K type strain sequencing project: providing services to taxonomists for standard genome sequencing and annotation.</title>
        <authorList>
            <consortium name="The Broad Institute Genomics Platform"/>
            <consortium name="The Broad Institute Genome Sequencing Center for Infectious Disease"/>
            <person name="Wu L."/>
            <person name="Ma J."/>
        </authorList>
    </citation>
    <scope>NUCLEOTIDE SEQUENCE [LARGE SCALE GENOMIC DNA]</scope>
    <source>
        <strain evidence="3">CGMCC 1.15399</strain>
    </source>
</reference>
<keyword evidence="3" id="KW-1185">Reference proteome</keyword>